<evidence type="ECO:0000256" key="7">
    <source>
        <dbReference type="ARBA" id="ARBA00022989"/>
    </source>
</evidence>
<feature type="transmembrane region" description="Helical" evidence="9">
    <location>
        <begin position="127"/>
        <end position="150"/>
    </location>
</feature>
<keyword evidence="5 9" id="KW-0812">Transmembrane</keyword>
<feature type="transmembrane region" description="Helical" evidence="9">
    <location>
        <begin position="100"/>
        <end position="121"/>
    </location>
</feature>
<dbReference type="InterPro" id="IPR047664">
    <property type="entry name" value="SWEET"/>
</dbReference>
<keyword evidence="8 9" id="KW-0472">Membrane</keyword>
<evidence type="ECO:0000313" key="11">
    <source>
        <dbReference type="RefSeq" id="XP_021804343.1"/>
    </source>
</evidence>
<dbReference type="PANTHER" id="PTHR10791">
    <property type="entry name" value="RAG1-ACTIVATING PROTEIN 1"/>
    <property type="match status" value="1"/>
</dbReference>
<keyword evidence="3" id="KW-0813">Transport</keyword>
<dbReference type="Pfam" id="PF03083">
    <property type="entry name" value="MtN3_slv"/>
    <property type="match status" value="1"/>
</dbReference>
<keyword evidence="4" id="KW-0762">Sugar transport</keyword>
<evidence type="ECO:0000256" key="5">
    <source>
        <dbReference type="ARBA" id="ARBA00022692"/>
    </source>
</evidence>
<evidence type="ECO:0000313" key="10">
    <source>
        <dbReference type="Proteomes" id="UP000515124"/>
    </source>
</evidence>
<dbReference type="KEGG" id="pavi:110748702"/>
<dbReference type="RefSeq" id="XP_021804343.1">
    <property type="nucleotide sequence ID" value="XM_021948651.1"/>
</dbReference>
<gene>
    <name evidence="11" type="primary">LOC110748702</name>
</gene>
<feature type="transmembrane region" description="Helical" evidence="9">
    <location>
        <begin position="180"/>
        <end position="201"/>
    </location>
</feature>
<keyword evidence="10" id="KW-1185">Reference proteome</keyword>
<dbReference type="GO" id="GO:0016020">
    <property type="term" value="C:membrane"/>
    <property type="evidence" value="ECO:0007669"/>
    <property type="project" value="InterPro"/>
</dbReference>
<dbReference type="GeneID" id="110748702"/>
<protein>
    <submittedName>
        <fullName evidence="11">Bidirectional sugar transporter SWEET17-like</fullName>
    </submittedName>
</protein>
<evidence type="ECO:0000256" key="4">
    <source>
        <dbReference type="ARBA" id="ARBA00022597"/>
    </source>
</evidence>
<dbReference type="Gene3D" id="1.20.1280.290">
    <property type="match status" value="1"/>
</dbReference>
<dbReference type="FunFam" id="1.20.1280.290:FF:000001">
    <property type="entry name" value="Bidirectional sugar transporter SWEET"/>
    <property type="match status" value="1"/>
</dbReference>
<comment type="subcellular location">
    <subcellularLocation>
        <location evidence="1">Endomembrane system</location>
        <topology evidence="1">Multi-pass membrane protein</topology>
    </subcellularLocation>
</comment>
<evidence type="ECO:0000256" key="1">
    <source>
        <dbReference type="ARBA" id="ARBA00004127"/>
    </source>
</evidence>
<proteinExistence type="inferred from homology"/>
<name>A0A6P5RRA2_PRUAV</name>
<keyword evidence="7 9" id="KW-1133">Transmembrane helix</keyword>
<dbReference type="GO" id="GO:0051119">
    <property type="term" value="F:sugar transmembrane transporter activity"/>
    <property type="evidence" value="ECO:0007669"/>
    <property type="project" value="InterPro"/>
</dbReference>
<dbReference type="PANTHER" id="PTHR10791:SF120">
    <property type="entry name" value="BIDIRECTIONAL SUGAR TRANSPORTER SWEET17"/>
    <property type="match status" value="1"/>
</dbReference>
<evidence type="ECO:0000256" key="3">
    <source>
        <dbReference type="ARBA" id="ARBA00022448"/>
    </source>
</evidence>
<dbReference type="Proteomes" id="UP000515124">
    <property type="component" value="Unplaced"/>
</dbReference>
<organism evidence="10 11">
    <name type="scientific">Prunus avium</name>
    <name type="common">Cherry</name>
    <name type="synonym">Cerasus avium</name>
    <dbReference type="NCBI Taxonomy" id="42229"/>
    <lineage>
        <taxon>Eukaryota</taxon>
        <taxon>Viridiplantae</taxon>
        <taxon>Streptophyta</taxon>
        <taxon>Embryophyta</taxon>
        <taxon>Tracheophyta</taxon>
        <taxon>Spermatophyta</taxon>
        <taxon>Magnoliopsida</taxon>
        <taxon>eudicotyledons</taxon>
        <taxon>Gunneridae</taxon>
        <taxon>Pentapetalae</taxon>
        <taxon>rosids</taxon>
        <taxon>fabids</taxon>
        <taxon>Rosales</taxon>
        <taxon>Rosaceae</taxon>
        <taxon>Amygdaloideae</taxon>
        <taxon>Amygdaleae</taxon>
        <taxon>Prunus</taxon>
    </lineage>
</organism>
<evidence type="ECO:0000256" key="9">
    <source>
        <dbReference type="SAM" id="Phobius"/>
    </source>
</evidence>
<evidence type="ECO:0000256" key="6">
    <source>
        <dbReference type="ARBA" id="ARBA00022737"/>
    </source>
</evidence>
<sequence>MEGLILFVGVIGNIISVLMFLAPVGTFWRIVKHRSTEDFESLPYVCTFLNSFLWTYYGIIRPAGGLLVATVNGFGVVVEIIYLTLFLVYASAKMRAKTAILIGTLDVGFLAAAILATWLALQGETRIDALGFICAGLNIIMYGSPLVAMVRTPKFCSLHPYLVFRYIFFSHCHDKKIEPLVGPIIKIWVNFFFLFFILLIGEEGFKLRPFFARNTL</sequence>
<accession>A0A6P5RRA2</accession>
<evidence type="ECO:0000256" key="8">
    <source>
        <dbReference type="ARBA" id="ARBA00023136"/>
    </source>
</evidence>
<keyword evidence="6" id="KW-0677">Repeat</keyword>
<dbReference type="InterPro" id="IPR004316">
    <property type="entry name" value="SWEET_rpt"/>
</dbReference>
<reference evidence="11" key="1">
    <citation type="submission" date="2025-08" db="UniProtKB">
        <authorList>
            <consortium name="RefSeq"/>
        </authorList>
    </citation>
    <scope>IDENTIFICATION</scope>
</reference>
<feature type="transmembrane region" description="Helical" evidence="9">
    <location>
        <begin position="42"/>
        <end position="60"/>
    </location>
</feature>
<feature type="transmembrane region" description="Helical" evidence="9">
    <location>
        <begin position="6"/>
        <end position="30"/>
    </location>
</feature>
<comment type="similarity">
    <text evidence="2">Belongs to the SWEET sugar transporter family.</text>
</comment>
<feature type="transmembrane region" description="Helical" evidence="9">
    <location>
        <begin position="66"/>
        <end position="88"/>
    </location>
</feature>
<dbReference type="AlphaFoldDB" id="A0A6P5RRA2"/>
<dbReference type="GO" id="GO:0012505">
    <property type="term" value="C:endomembrane system"/>
    <property type="evidence" value="ECO:0007669"/>
    <property type="project" value="UniProtKB-SubCell"/>
</dbReference>
<evidence type="ECO:0000256" key="2">
    <source>
        <dbReference type="ARBA" id="ARBA00007809"/>
    </source>
</evidence>